<evidence type="ECO:0000313" key="1">
    <source>
        <dbReference type="EMBL" id="MEK0187898.1"/>
    </source>
</evidence>
<feature type="non-terminal residue" evidence="1">
    <location>
        <position position="61"/>
    </location>
</feature>
<organism evidence="1 2">
    <name type="scientific">Microcoleus anatoxicus PTRS2</name>
    <dbReference type="NCBI Taxonomy" id="2705321"/>
    <lineage>
        <taxon>Bacteria</taxon>
        <taxon>Bacillati</taxon>
        <taxon>Cyanobacteriota</taxon>
        <taxon>Cyanophyceae</taxon>
        <taxon>Oscillatoriophycideae</taxon>
        <taxon>Oscillatoriales</taxon>
        <taxon>Microcoleaceae</taxon>
        <taxon>Microcoleus</taxon>
        <taxon>Microcoleus anatoxicus</taxon>
    </lineage>
</organism>
<proteinExistence type="predicted"/>
<reference evidence="1 2" key="1">
    <citation type="journal article" date="2020" name="Harmful Algae">
        <title>Molecular and morphological characterization of a novel dihydroanatoxin-a producing Microcoleus species (cyanobacteria) from the Russian River, California, USA.</title>
        <authorList>
            <person name="Conklin K.Y."/>
            <person name="Stancheva R."/>
            <person name="Otten T.G."/>
            <person name="Fadness R."/>
            <person name="Boyer G.L."/>
            <person name="Read B."/>
            <person name="Zhang X."/>
            <person name="Sheath R.G."/>
        </authorList>
    </citation>
    <scope>NUCLEOTIDE SEQUENCE [LARGE SCALE GENOMIC DNA]</scope>
    <source>
        <strain evidence="1 2">PTRS2</strain>
    </source>
</reference>
<gene>
    <name evidence="1" type="ORF">WMG39_24100</name>
</gene>
<sequence>MPEQDREVAIETLVESVRERYICNNLYYIFSGVNFSLGLGEAFGHKTLGGKHELLPKCFTP</sequence>
<name>A0ABU8YUL0_9CYAN</name>
<dbReference type="EMBL" id="JBBLXS010000462">
    <property type="protein sequence ID" value="MEK0187898.1"/>
    <property type="molecule type" value="Genomic_DNA"/>
</dbReference>
<dbReference type="RefSeq" id="WP_340525743.1">
    <property type="nucleotide sequence ID" value="NZ_JBBLXS010000462.1"/>
</dbReference>
<dbReference type="Proteomes" id="UP001384579">
    <property type="component" value="Unassembled WGS sequence"/>
</dbReference>
<keyword evidence="2" id="KW-1185">Reference proteome</keyword>
<comment type="caution">
    <text evidence="1">The sequence shown here is derived from an EMBL/GenBank/DDBJ whole genome shotgun (WGS) entry which is preliminary data.</text>
</comment>
<protein>
    <submittedName>
        <fullName evidence="1">Uncharacterized protein</fullName>
    </submittedName>
</protein>
<evidence type="ECO:0000313" key="2">
    <source>
        <dbReference type="Proteomes" id="UP001384579"/>
    </source>
</evidence>
<accession>A0ABU8YUL0</accession>